<protein>
    <recommendedName>
        <fullName evidence="3">phosphopyruvate hydratase</fullName>
        <ecNumber evidence="3">4.2.1.11</ecNumber>
    </recommendedName>
</protein>
<dbReference type="GO" id="GO:0004634">
    <property type="term" value="F:phosphopyruvate hydratase activity"/>
    <property type="evidence" value="ECO:0007669"/>
    <property type="project" value="UniProtKB-EC"/>
</dbReference>
<dbReference type="InterPro" id="IPR000941">
    <property type="entry name" value="Enolase"/>
</dbReference>
<evidence type="ECO:0000259" key="7">
    <source>
        <dbReference type="SMART" id="SM01192"/>
    </source>
</evidence>
<sequence>MVQAEVDGANAILADSLAVYKVGAQRIVELAGNKQIVLPVPAFNGTNGGSHADNKLAMQEFMILRIGASSFKEAIKIGSEVHHHLKVVLTFEFMSFTFMNFPLLIIMCYLLCSLSKCSISCG</sequence>
<dbReference type="SMART" id="SM01192">
    <property type="entry name" value="Enolase_C"/>
    <property type="match status" value="1"/>
</dbReference>
<evidence type="ECO:0000256" key="6">
    <source>
        <dbReference type="SAM" id="Phobius"/>
    </source>
</evidence>
<dbReference type="SUPFAM" id="SSF51604">
    <property type="entry name" value="Enolase C-terminal domain-like"/>
    <property type="match status" value="1"/>
</dbReference>
<dbReference type="GO" id="GO:0000015">
    <property type="term" value="C:phosphopyruvate hydratase complex"/>
    <property type="evidence" value="ECO:0007669"/>
    <property type="project" value="InterPro"/>
</dbReference>
<evidence type="ECO:0000313" key="8">
    <source>
        <dbReference type="EMBL" id="KAK9699613.1"/>
    </source>
</evidence>
<keyword evidence="6" id="KW-0472">Membrane</keyword>
<dbReference type="EC" id="4.2.1.11" evidence="3"/>
<dbReference type="PANTHER" id="PTHR11902">
    <property type="entry name" value="ENOLASE"/>
    <property type="match status" value="1"/>
</dbReference>
<evidence type="ECO:0000313" key="9">
    <source>
        <dbReference type="Proteomes" id="UP001443914"/>
    </source>
</evidence>
<dbReference type="InterPro" id="IPR020810">
    <property type="entry name" value="Enolase_C"/>
</dbReference>
<dbReference type="Pfam" id="PF00113">
    <property type="entry name" value="Enolase_C"/>
    <property type="match status" value="1"/>
</dbReference>
<name>A0AAW1J9N9_SAPOF</name>
<dbReference type="EMBL" id="JBDFQZ010000008">
    <property type="protein sequence ID" value="KAK9699613.1"/>
    <property type="molecule type" value="Genomic_DNA"/>
</dbReference>
<evidence type="ECO:0000256" key="2">
    <source>
        <dbReference type="ARBA" id="ARBA00009604"/>
    </source>
</evidence>
<reference evidence="8" key="1">
    <citation type="submission" date="2024-03" db="EMBL/GenBank/DDBJ databases">
        <title>WGS assembly of Saponaria officinalis var. Norfolk2.</title>
        <authorList>
            <person name="Jenkins J."/>
            <person name="Shu S."/>
            <person name="Grimwood J."/>
            <person name="Barry K."/>
            <person name="Goodstein D."/>
            <person name="Schmutz J."/>
            <person name="Leebens-Mack J."/>
            <person name="Osbourn A."/>
        </authorList>
    </citation>
    <scope>NUCLEOTIDE SEQUENCE [LARGE SCALE GENOMIC DNA]</scope>
    <source>
        <strain evidence="8">JIC</strain>
    </source>
</reference>
<proteinExistence type="inferred from homology"/>
<dbReference type="PANTHER" id="PTHR11902:SF1">
    <property type="entry name" value="ENOLASE"/>
    <property type="match status" value="1"/>
</dbReference>
<organism evidence="8 9">
    <name type="scientific">Saponaria officinalis</name>
    <name type="common">Common soapwort</name>
    <name type="synonym">Lychnis saponaria</name>
    <dbReference type="NCBI Taxonomy" id="3572"/>
    <lineage>
        <taxon>Eukaryota</taxon>
        <taxon>Viridiplantae</taxon>
        <taxon>Streptophyta</taxon>
        <taxon>Embryophyta</taxon>
        <taxon>Tracheophyta</taxon>
        <taxon>Spermatophyta</taxon>
        <taxon>Magnoliopsida</taxon>
        <taxon>eudicotyledons</taxon>
        <taxon>Gunneridae</taxon>
        <taxon>Pentapetalae</taxon>
        <taxon>Caryophyllales</taxon>
        <taxon>Caryophyllaceae</taxon>
        <taxon>Caryophylleae</taxon>
        <taxon>Saponaria</taxon>
    </lineage>
</organism>
<dbReference type="GO" id="GO:0006096">
    <property type="term" value="P:glycolytic process"/>
    <property type="evidence" value="ECO:0007669"/>
    <property type="project" value="UniProtKB-KW"/>
</dbReference>
<evidence type="ECO:0000256" key="5">
    <source>
        <dbReference type="ARBA" id="ARBA00023239"/>
    </source>
</evidence>
<dbReference type="AlphaFoldDB" id="A0AAW1J9N9"/>
<keyword evidence="5" id="KW-0456">Lyase</keyword>
<feature type="domain" description="Enolase C-terminal TIM barrel" evidence="7">
    <location>
        <begin position="35"/>
        <end position="122"/>
    </location>
</feature>
<comment type="caution">
    <text evidence="8">The sequence shown here is derived from an EMBL/GenBank/DDBJ whole genome shotgun (WGS) entry which is preliminary data.</text>
</comment>
<evidence type="ECO:0000256" key="3">
    <source>
        <dbReference type="ARBA" id="ARBA00012058"/>
    </source>
</evidence>
<keyword evidence="6" id="KW-1133">Transmembrane helix</keyword>
<comment type="pathway">
    <text evidence="1">Carbohydrate degradation; glycolysis; pyruvate from D-glyceraldehyde 3-phosphate: step 4/5.</text>
</comment>
<keyword evidence="9" id="KW-1185">Reference proteome</keyword>
<gene>
    <name evidence="8" type="ORF">RND81_08G184900</name>
</gene>
<evidence type="ECO:0000256" key="1">
    <source>
        <dbReference type="ARBA" id="ARBA00005031"/>
    </source>
</evidence>
<feature type="transmembrane region" description="Helical" evidence="6">
    <location>
        <begin position="93"/>
        <end position="112"/>
    </location>
</feature>
<dbReference type="Proteomes" id="UP001443914">
    <property type="component" value="Unassembled WGS sequence"/>
</dbReference>
<dbReference type="Gene3D" id="3.20.20.120">
    <property type="entry name" value="Enolase-like C-terminal domain"/>
    <property type="match status" value="1"/>
</dbReference>
<comment type="similarity">
    <text evidence="2">Belongs to the enolase family.</text>
</comment>
<keyword evidence="6" id="KW-0812">Transmembrane</keyword>
<dbReference type="GO" id="GO:0000287">
    <property type="term" value="F:magnesium ion binding"/>
    <property type="evidence" value="ECO:0007669"/>
    <property type="project" value="InterPro"/>
</dbReference>
<evidence type="ECO:0000256" key="4">
    <source>
        <dbReference type="ARBA" id="ARBA00023152"/>
    </source>
</evidence>
<accession>A0AAW1J9N9</accession>
<keyword evidence="4" id="KW-0324">Glycolysis</keyword>
<dbReference type="InterPro" id="IPR036849">
    <property type="entry name" value="Enolase-like_C_sf"/>
</dbReference>